<gene>
    <name evidence="3" type="ORF">A7A09_012355</name>
</gene>
<keyword evidence="4" id="KW-1185">Reference proteome</keyword>
<dbReference type="AlphaFoldDB" id="A0A422QW84"/>
<dbReference type="Proteomes" id="UP000238137">
    <property type="component" value="Unassembled WGS sequence"/>
</dbReference>
<name>A0A422QW84_9RHOB</name>
<evidence type="ECO:0000259" key="2">
    <source>
        <dbReference type="Pfam" id="PF18858"/>
    </source>
</evidence>
<proteinExistence type="predicted"/>
<dbReference type="NCBIfam" id="NF032893">
    <property type="entry name" value="tail-700"/>
    <property type="match status" value="1"/>
</dbReference>
<sequence length="1090" mass="121422">MSAILTAVPSDRRHVPLSKSWADFCGARSLRDAPFLDPFHAGDLCRAVLPASGGGAKPFDFGTDHRADVGIIQQKTESPARGLRRTNNPDAAEIMERIARGEIGNRGPDGPGGCSSNTTKERRAELADRLGAAGSRAKGKLGNLHWKKTPALFTNWLTDAMGKSDRLNSLALVPGRPLFTELGKGLSSAQSYLHEKKAMDAERNDWHGRGDTVAKQWWKLRVKDSEANNRLMDLMHKSTLSGLDPSKPDDWVHPQKARADALVRMGTQKARATAQIIYDEIEAREKAYAALKAKYDALPEDFQKLYRTVRDEYSALADATDAALIENVKIATEIGLKRAQRTHRKEMQRIKDEGLTGTERDQAVLEADAALDAAERRAKAGSAARMAGMRQQFESNRMSGPYFPLARFGTYFVTIRDNQGKVTSFSRFEKKAQQDAFMRDAEQRGLGKIEHGVLNADTNLRDMVDPRFVAEIEDLLTDAGADFEVMDAIWQHWLETLPDQSVRTNQIHRKGRAGFTSDAFRAFGKQMFHGAHQLARLKHGLKMEEMLNTAEEEAARSDNPERTGFVVQEMRRRHAFAMNPTGNPVVSSATSIGFVWYLGLSPAAALVNISQTTLIGTPIMAHRFKRAGVTGSVAAVTRAMRDFADGRGWSEKSGRLTDEEKSAMQAAYKLGTIDKTQAHDLASVADSGVEYSPVRQSVMEKIGWMFHHAERLNREVTFLANYRLSRREGIAHDQAIREASDLTWKIHFDYQNSSRPRFMQGDVAKVIFLFRSYTVNTLWRMFRDAHQTFNGASKEERAEARAQLVGITLSMMAHAGIKGVWGYGLLMGLLGLFFPGGEDDSEDWLQDALLLDGDDMGSAAWNYMMGMALNGAPGQVLGVDLTNRIGMPNLWFRDSGRDLEGTDAWNHIMNDMLGPVIGIGASMARGIGMASKDPWRGIEAGAPKFIRDGMQSYRFATEGAQTLNGDPLIEDMGPTEVLAKVAGFTPARLSERYDINNRLKNAERRVSDRRKAIHREIGDAIREGKPVPANALKRMREFNREWPEWPITADTIQQSVRGRMRASQRNEFGVSLIPKINDRIRRERAPAIYG</sequence>
<reference evidence="3" key="1">
    <citation type="submission" date="2018-05" db="EMBL/GenBank/DDBJ databases">
        <title>Reclassification of Methylarcula marina and Methylarcula terricola as Paracoccus methylarcula sp.nov., comb.nov. and Paracoccus terricola comb.nov.</title>
        <authorList>
            <person name="Shmareva M.N."/>
            <person name="Doronina N.V."/>
            <person name="Vasilenko O.V."/>
            <person name="Tarlachkov S.V."/>
            <person name="Trotsenko Y.A."/>
        </authorList>
    </citation>
    <scope>NUCLEOTIDE SEQUENCE [LARGE SCALE GENOMIC DNA]</scope>
    <source>
        <strain evidence="3">VKM B-2159</strain>
    </source>
</reference>
<dbReference type="InterPro" id="IPR041639">
    <property type="entry name" value="LPD39"/>
</dbReference>
<evidence type="ECO:0000313" key="3">
    <source>
        <dbReference type="EMBL" id="RNF34191.1"/>
    </source>
</evidence>
<dbReference type="Pfam" id="PF18858">
    <property type="entry name" value="LPD39"/>
    <property type="match status" value="1"/>
</dbReference>
<dbReference type="OrthoDB" id="9814088at2"/>
<accession>A0A422QW84</accession>
<protein>
    <submittedName>
        <fullName evidence="3">PLxRFG domain-containing protein</fullName>
    </submittedName>
</protein>
<organism evidence="3 4">
    <name type="scientific">Paracoccus methylarcula</name>
    <dbReference type="NCBI Taxonomy" id="72022"/>
    <lineage>
        <taxon>Bacteria</taxon>
        <taxon>Pseudomonadati</taxon>
        <taxon>Pseudomonadota</taxon>
        <taxon>Alphaproteobacteria</taxon>
        <taxon>Rhodobacterales</taxon>
        <taxon>Paracoccaceae</taxon>
        <taxon>Paracoccus</taxon>
    </lineage>
</organism>
<comment type="caution">
    <text evidence="3">The sequence shown here is derived from an EMBL/GenBank/DDBJ whole genome shotgun (WGS) entry which is preliminary data.</text>
</comment>
<evidence type="ECO:0000313" key="4">
    <source>
        <dbReference type="Proteomes" id="UP000238137"/>
    </source>
</evidence>
<feature type="domain" description="Large polyvalent protein-associated" evidence="2">
    <location>
        <begin position="156"/>
        <end position="360"/>
    </location>
</feature>
<dbReference type="EMBL" id="PXNQ02000007">
    <property type="protein sequence ID" value="RNF34191.1"/>
    <property type="molecule type" value="Genomic_DNA"/>
</dbReference>
<feature type="region of interest" description="Disordered" evidence="1">
    <location>
        <begin position="102"/>
        <end position="122"/>
    </location>
</feature>
<evidence type="ECO:0000256" key="1">
    <source>
        <dbReference type="SAM" id="MobiDB-lite"/>
    </source>
</evidence>